<comment type="caution">
    <text evidence="8">The sequence shown here is derived from an EMBL/GenBank/DDBJ whole genome shotgun (WGS) entry which is preliminary data.</text>
</comment>
<evidence type="ECO:0000256" key="6">
    <source>
        <dbReference type="ARBA" id="ARBA00034075"/>
    </source>
</evidence>
<dbReference type="PANTHER" id="PTHR33938:SF15">
    <property type="entry name" value="FERULOYL ESTERASE B-RELATED"/>
    <property type="match status" value="1"/>
</dbReference>
<evidence type="ECO:0000256" key="3">
    <source>
        <dbReference type="ARBA" id="ARBA00022729"/>
    </source>
</evidence>
<keyword evidence="3 7" id="KW-0732">Signal</keyword>
<dbReference type="Pfam" id="PF07519">
    <property type="entry name" value="Tannase"/>
    <property type="match status" value="2"/>
</dbReference>
<dbReference type="EC" id="3.1.1.-" evidence="7"/>
<dbReference type="EMBL" id="JAQJAN010000012">
    <property type="protein sequence ID" value="KAJ5716631.1"/>
    <property type="molecule type" value="Genomic_DNA"/>
</dbReference>
<dbReference type="Proteomes" id="UP001215712">
    <property type="component" value="Unassembled WGS sequence"/>
</dbReference>
<feature type="signal peptide" evidence="7">
    <location>
        <begin position="1"/>
        <end position="19"/>
    </location>
</feature>
<keyword evidence="9" id="KW-1185">Reference proteome</keyword>
<evidence type="ECO:0000256" key="7">
    <source>
        <dbReference type="RuleBase" id="RU361238"/>
    </source>
</evidence>
<dbReference type="AlphaFoldDB" id="A0AAD6HHF3"/>
<reference evidence="8" key="2">
    <citation type="submission" date="2023-01" db="EMBL/GenBank/DDBJ databases">
        <authorList>
            <person name="Petersen C."/>
        </authorList>
    </citation>
    <scope>NUCLEOTIDE SEQUENCE</scope>
    <source>
        <strain evidence="8">IBT 17514</strain>
    </source>
</reference>
<keyword evidence="2" id="KW-0858">Xylan degradation</keyword>
<keyword evidence="2" id="KW-0119">Carbohydrate metabolism</keyword>
<comment type="similarity">
    <text evidence="7">Belongs to the tannase family.</text>
</comment>
<accession>A0AAD6HHF3</accession>
<gene>
    <name evidence="8" type="ORF">N7493_008542</name>
</gene>
<evidence type="ECO:0000256" key="4">
    <source>
        <dbReference type="ARBA" id="ARBA00022801"/>
    </source>
</evidence>
<comment type="catalytic activity">
    <reaction evidence="6">
        <text>feruloyl-polysaccharide + H2O = ferulate + polysaccharide.</text>
        <dbReference type="EC" id="3.1.1.73"/>
    </reaction>
</comment>
<sequence length="477" mass="51521">MSFLRSGILVCATLATVHAGSVPRTSIDCSSLTGVSLSAGYSITRAEEYAAGDVDASDIVNEISLCLVQGTIEYGFDDVSVKNGANTLTWNLYLPLASDYNGRFIVIGNGGYAGDINNGTMMGQLNLGYAAAGCDSGHSIAANGNTTYAPFLANTAEVEAWIHNSIAMATTITRELTTEYYAKAPFLWNGLQTPGTGYMSQDVLDFITNSVISACDAIDGVVDGLIENPLLCDYDITQLECTKGQSITDTNGTVVCLTSAQIKAAEAVYTGPKNVLMGDAVYPGFSFGSENGWIYQETILYEDYTTLILEEIVFDDLAYNVSSFNWGSNVSRVDSTASPLIDEIWTDLSSFQKRGGKMIVTQGWADQFNAATWPIQHLEQLQVVMSADRVNSFFELFMVPGGGHCGSNPEYTHVPGTYNVLDVLVPWVEQGIQPTQMESVTPPDGTNTTRKLCPWPKTAHYVEGDVDDWTSYSCSES</sequence>
<keyword evidence="5" id="KW-1015">Disulfide bond</keyword>
<protein>
    <recommendedName>
        <fullName evidence="7">Carboxylic ester hydrolase</fullName>
        <ecNumber evidence="7">3.1.1.-</ecNumber>
    </recommendedName>
</protein>
<dbReference type="PANTHER" id="PTHR33938">
    <property type="entry name" value="FERULOYL ESTERASE B-RELATED"/>
    <property type="match status" value="1"/>
</dbReference>
<name>A0AAD6HHF3_9EURO</name>
<keyword evidence="1" id="KW-0719">Serine esterase</keyword>
<dbReference type="InterPro" id="IPR011118">
    <property type="entry name" value="Tannase/feruloyl_esterase"/>
</dbReference>
<dbReference type="GO" id="GO:0045493">
    <property type="term" value="P:xylan catabolic process"/>
    <property type="evidence" value="ECO:0007669"/>
    <property type="project" value="UniProtKB-KW"/>
</dbReference>
<evidence type="ECO:0000256" key="5">
    <source>
        <dbReference type="ARBA" id="ARBA00023157"/>
    </source>
</evidence>
<dbReference type="GO" id="GO:0030600">
    <property type="term" value="F:feruloyl esterase activity"/>
    <property type="evidence" value="ECO:0007669"/>
    <property type="project" value="UniProtKB-EC"/>
</dbReference>
<organism evidence="8 9">
    <name type="scientific">Penicillium malachiteum</name>
    <dbReference type="NCBI Taxonomy" id="1324776"/>
    <lineage>
        <taxon>Eukaryota</taxon>
        <taxon>Fungi</taxon>
        <taxon>Dikarya</taxon>
        <taxon>Ascomycota</taxon>
        <taxon>Pezizomycotina</taxon>
        <taxon>Eurotiomycetes</taxon>
        <taxon>Eurotiomycetidae</taxon>
        <taxon>Eurotiales</taxon>
        <taxon>Aspergillaceae</taxon>
        <taxon>Penicillium</taxon>
    </lineage>
</organism>
<evidence type="ECO:0000313" key="9">
    <source>
        <dbReference type="Proteomes" id="UP001215712"/>
    </source>
</evidence>
<reference evidence="8" key="1">
    <citation type="journal article" date="2023" name="IMA Fungus">
        <title>Comparative genomic study of the Penicillium genus elucidates a diverse pangenome and 15 lateral gene transfer events.</title>
        <authorList>
            <person name="Petersen C."/>
            <person name="Sorensen T."/>
            <person name="Nielsen M.R."/>
            <person name="Sondergaard T.E."/>
            <person name="Sorensen J.L."/>
            <person name="Fitzpatrick D.A."/>
            <person name="Frisvad J.C."/>
            <person name="Nielsen K.L."/>
        </authorList>
    </citation>
    <scope>NUCLEOTIDE SEQUENCE</scope>
    <source>
        <strain evidence="8">IBT 17514</strain>
    </source>
</reference>
<evidence type="ECO:0000256" key="2">
    <source>
        <dbReference type="ARBA" id="ARBA00022651"/>
    </source>
</evidence>
<feature type="chain" id="PRO_5041778483" description="Carboxylic ester hydrolase" evidence="7">
    <location>
        <begin position="20"/>
        <end position="477"/>
    </location>
</feature>
<keyword evidence="2" id="KW-0624">Polysaccharide degradation</keyword>
<proteinExistence type="inferred from homology"/>
<evidence type="ECO:0000313" key="8">
    <source>
        <dbReference type="EMBL" id="KAJ5716631.1"/>
    </source>
</evidence>
<keyword evidence="4 7" id="KW-0378">Hydrolase</keyword>
<evidence type="ECO:0000256" key="1">
    <source>
        <dbReference type="ARBA" id="ARBA00022487"/>
    </source>
</evidence>